<gene>
    <name evidence="1" type="ORF">X474_16695</name>
</gene>
<keyword evidence="2" id="KW-1185">Reference proteome</keyword>
<proteinExistence type="predicted"/>
<reference evidence="1 2" key="1">
    <citation type="submission" date="2013-11" db="EMBL/GenBank/DDBJ databases">
        <title>Metagenomic analysis of a methanogenic consortium involved in long chain n-alkane degradation.</title>
        <authorList>
            <person name="Davidova I.A."/>
            <person name="Callaghan A.V."/>
            <person name="Wawrik B."/>
            <person name="Pruitt S."/>
            <person name="Marks C."/>
            <person name="Duncan K.E."/>
            <person name="Suflita J.M."/>
        </authorList>
    </citation>
    <scope>NUCLEOTIDE SEQUENCE [LARGE SCALE GENOMIC DNA]</scope>
    <source>
        <strain evidence="1 2">SPR</strain>
    </source>
</reference>
<name>A0A0D2HR26_9BACT</name>
<evidence type="ECO:0000313" key="1">
    <source>
        <dbReference type="EMBL" id="KIX12938.1"/>
    </source>
</evidence>
<evidence type="ECO:0000313" key="2">
    <source>
        <dbReference type="Proteomes" id="UP000032233"/>
    </source>
</evidence>
<comment type="caution">
    <text evidence="1">The sequence shown here is derived from an EMBL/GenBank/DDBJ whole genome shotgun (WGS) entry which is preliminary data.</text>
</comment>
<dbReference type="AlphaFoldDB" id="A0A0D2HR26"/>
<sequence>MARAKAVIVDHLPDLKPGLAEYESNLLTIMAELKRQAKKALFLTQPTLRSKNLTDYQKKMLWLGYKGGRGEVSIIPPPVWPGEWISITVF</sequence>
<protein>
    <submittedName>
        <fullName evidence="1">Uncharacterized protein</fullName>
    </submittedName>
</protein>
<dbReference type="STRING" id="1429043.X474_16695"/>
<dbReference type="InParanoid" id="A0A0D2HR26"/>
<accession>A0A0D2HR26</accession>
<organism evidence="1 2">
    <name type="scientific">Dethiosulfatarculus sandiegensis</name>
    <dbReference type="NCBI Taxonomy" id="1429043"/>
    <lineage>
        <taxon>Bacteria</taxon>
        <taxon>Pseudomonadati</taxon>
        <taxon>Thermodesulfobacteriota</taxon>
        <taxon>Desulfarculia</taxon>
        <taxon>Desulfarculales</taxon>
        <taxon>Desulfarculaceae</taxon>
        <taxon>Dethiosulfatarculus</taxon>
    </lineage>
</organism>
<dbReference type="EMBL" id="AZAC01000021">
    <property type="protein sequence ID" value="KIX12938.1"/>
    <property type="molecule type" value="Genomic_DNA"/>
</dbReference>
<dbReference type="Proteomes" id="UP000032233">
    <property type="component" value="Unassembled WGS sequence"/>
</dbReference>